<dbReference type="EMBL" id="BMAW01109297">
    <property type="protein sequence ID" value="GFT37753.1"/>
    <property type="molecule type" value="Genomic_DNA"/>
</dbReference>
<keyword evidence="2" id="KW-1185">Reference proteome</keyword>
<evidence type="ECO:0000313" key="2">
    <source>
        <dbReference type="Proteomes" id="UP000887013"/>
    </source>
</evidence>
<gene>
    <name evidence="1" type="ORF">NPIL_504591</name>
</gene>
<feature type="non-terminal residue" evidence="1">
    <location>
        <position position="1"/>
    </location>
</feature>
<evidence type="ECO:0000313" key="1">
    <source>
        <dbReference type="EMBL" id="GFT37753.1"/>
    </source>
</evidence>
<name>A0A8X6NXW0_NEPPI</name>
<dbReference type="Proteomes" id="UP000887013">
    <property type="component" value="Unassembled WGS sequence"/>
</dbReference>
<accession>A0A8X6NXW0</accession>
<organism evidence="1 2">
    <name type="scientific">Nephila pilipes</name>
    <name type="common">Giant wood spider</name>
    <name type="synonym">Nephila maculata</name>
    <dbReference type="NCBI Taxonomy" id="299642"/>
    <lineage>
        <taxon>Eukaryota</taxon>
        <taxon>Metazoa</taxon>
        <taxon>Ecdysozoa</taxon>
        <taxon>Arthropoda</taxon>
        <taxon>Chelicerata</taxon>
        <taxon>Arachnida</taxon>
        <taxon>Araneae</taxon>
        <taxon>Araneomorphae</taxon>
        <taxon>Entelegynae</taxon>
        <taxon>Araneoidea</taxon>
        <taxon>Nephilidae</taxon>
        <taxon>Nephila</taxon>
    </lineage>
</organism>
<protein>
    <submittedName>
        <fullName evidence="1">Uncharacterized protein</fullName>
    </submittedName>
</protein>
<sequence>AQQQCQFRHLPAKVLRGPASQMLHVPSALAKKRCLAKLQGVSVVFFAMVRRFGYSVLSGIYILQADSDAIGFGRQLYWRLLAMEERR</sequence>
<dbReference type="AlphaFoldDB" id="A0A8X6NXW0"/>
<comment type="caution">
    <text evidence="1">The sequence shown here is derived from an EMBL/GenBank/DDBJ whole genome shotgun (WGS) entry which is preliminary data.</text>
</comment>
<reference evidence="1" key="1">
    <citation type="submission" date="2020-08" db="EMBL/GenBank/DDBJ databases">
        <title>Multicomponent nature underlies the extraordinary mechanical properties of spider dragline silk.</title>
        <authorList>
            <person name="Kono N."/>
            <person name="Nakamura H."/>
            <person name="Mori M."/>
            <person name="Yoshida Y."/>
            <person name="Ohtoshi R."/>
            <person name="Malay A.D."/>
            <person name="Moran D.A.P."/>
            <person name="Tomita M."/>
            <person name="Numata K."/>
            <person name="Arakawa K."/>
        </authorList>
    </citation>
    <scope>NUCLEOTIDE SEQUENCE</scope>
</reference>
<proteinExistence type="predicted"/>